<dbReference type="RefSeq" id="WP_015745914.1">
    <property type="nucleotide sequence ID" value="NC_013235.1"/>
</dbReference>
<dbReference type="HOGENOM" id="CLU_051796_0_0_11"/>
<dbReference type="InterPro" id="IPR022742">
    <property type="entry name" value="Hydrolase_4"/>
</dbReference>
<evidence type="ECO:0000313" key="2">
    <source>
        <dbReference type="EMBL" id="ACV76997.1"/>
    </source>
</evidence>
<reference evidence="3" key="1">
    <citation type="submission" date="2009-09" db="EMBL/GenBank/DDBJ databases">
        <title>The complete genome of Nakamurella multipartita DSM 44233.</title>
        <authorList>
            <consortium name="US DOE Joint Genome Institute (JGI-PGF)"/>
            <person name="Lucas S."/>
            <person name="Copeland A."/>
            <person name="Lapidus A."/>
            <person name="Glavina del Rio T."/>
            <person name="Dalin E."/>
            <person name="Tice H."/>
            <person name="Bruce D."/>
            <person name="Goodwin L."/>
            <person name="Pitluck S."/>
            <person name="Kyrpides N."/>
            <person name="Mavromatis K."/>
            <person name="Ivanova N."/>
            <person name="Ovchinnikova G."/>
            <person name="Sims D."/>
            <person name="Meincke L."/>
            <person name="Brettin T."/>
            <person name="Detter J.C."/>
            <person name="Han C."/>
            <person name="Larimer F."/>
            <person name="Land M."/>
            <person name="Hauser L."/>
            <person name="Markowitz V."/>
            <person name="Cheng J.-F."/>
            <person name="Hugenholtz P."/>
            <person name="Woyke T."/>
            <person name="Wu D."/>
            <person name="Klenk H.-P."/>
            <person name="Eisen J.A."/>
        </authorList>
    </citation>
    <scope>NUCLEOTIDE SEQUENCE [LARGE SCALE GENOMIC DNA]</scope>
    <source>
        <strain evidence="3">ATCC 700099 / DSM 44233 / CIP 104796 / JCM 9543 / NBRC 105858 / Y-104</strain>
    </source>
</reference>
<dbReference type="SUPFAM" id="SSF53474">
    <property type="entry name" value="alpha/beta-Hydrolases"/>
    <property type="match status" value="1"/>
</dbReference>
<dbReference type="GO" id="GO:0016787">
    <property type="term" value="F:hydrolase activity"/>
    <property type="evidence" value="ECO:0007669"/>
    <property type="project" value="UniProtKB-KW"/>
</dbReference>
<dbReference type="KEGG" id="nml:Namu_0582"/>
<dbReference type="ESTHER" id="nakmy-c8x7c8">
    <property type="family name" value="Monoglyceridelipase_lysophospholip"/>
</dbReference>
<dbReference type="STRING" id="479431.Namu_0582"/>
<dbReference type="Proteomes" id="UP000002218">
    <property type="component" value="Chromosome"/>
</dbReference>
<keyword evidence="3" id="KW-1185">Reference proteome</keyword>
<dbReference type="EMBL" id="CP001737">
    <property type="protein sequence ID" value="ACV76997.1"/>
    <property type="molecule type" value="Genomic_DNA"/>
</dbReference>
<dbReference type="Gene3D" id="3.40.50.1820">
    <property type="entry name" value="alpha/beta hydrolase"/>
    <property type="match status" value="1"/>
</dbReference>
<reference evidence="2 3" key="2">
    <citation type="journal article" date="2010" name="Stand. Genomic Sci.">
        <title>Complete genome sequence of Nakamurella multipartita type strain (Y-104).</title>
        <authorList>
            <person name="Tice H."/>
            <person name="Mayilraj S."/>
            <person name="Sims D."/>
            <person name="Lapidus A."/>
            <person name="Nolan M."/>
            <person name="Lucas S."/>
            <person name="Glavina Del Rio T."/>
            <person name="Copeland A."/>
            <person name="Cheng J.F."/>
            <person name="Meincke L."/>
            <person name="Bruce D."/>
            <person name="Goodwin L."/>
            <person name="Pitluck S."/>
            <person name="Ivanova N."/>
            <person name="Mavromatis K."/>
            <person name="Ovchinnikova G."/>
            <person name="Pati A."/>
            <person name="Chen A."/>
            <person name="Palaniappan K."/>
            <person name="Land M."/>
            <person name="Hauser L."/>
            <person name="Chang Y.J."/>
            <person name="Jeffries C.D."/>
            <person name="Detter J.C."/>
            <person name="Brettin T."/>
            <person name="Rohde M."/>
            <person name="Goker M."/>
            <person name="Bristow J."/>
            <person name="Eisen J.A."/>
            <person name="Markowitz V."/>
            <person name="Hugenholtz P."/>
            <person name="Kyrpides N.C."/>
            <person name="Klenk H.P."/>
            <person name="Chen F."/>
        </authorList>
    </citation>
    <scope>NUCLEOTIDE SEQUENCE [LARGE SCALE GENOMIC DNA]</scope>
    <source>
        <strain evidence="3">ATCC 700099 / DSM 44233 / CIP 104796 / JCM 9543 / NBRC 105858 / Y-104</strain>
    </source>
</reference>
<sequence length="331" mass="36801">MPNPSVEVFTDPRPDFFGAPYEALTLQLPDDREGPVVATLVRRRTDRPATGAALYLHGFSDYFHQKELAEFHLARGEDFYAVDLRKNGRSLLPHQTPTRMGDVADYYPELDAAVATIRADGHERIVFNAHSTGGLIGVLWLHDAPHRDADLSAVRAVVLNSPFLDVPANWAVRALAPRPFAVLARNRPELVLQQPTRSQYQISIHATERGEWTFNPDWKPVTGGVVRAEWLAAAQRAIARAHAGLTLTMPILVMCSNRTVRAREWSDELLRGDAVLNADALARWSTQLGRHVTCLRIVDGMHDLLLSTPPVRAEVYAQLARWLDAYGAGVS</sequence>
<name>C8X7C8_NAKMY</name>
<dbReference type="Pfam" id="PF12146">
    <property type="entry name" value="Hydrolase_4"/>
    <property type="match status" value="1"/>
</dbReference>
<protein>
    <submittedName>
        <fullName evidence="2">Alpha/beta hydrolase fold family protein</fullName>
    </submittedName>
</protein>
<evidence type="ECO:0000313" key="3">
    <source>
        <dbReference type="Proteomes" id="UP000002218"/>
    </source>
</evidence>
<dbReference type="eggNOG" id="COG2267">
    <property type="taxonomic scope" value="Bacteria"/>
</dbReference>
<keyword evidence="2" id="KW-0378">Hydrolase</keyword>
<feature type="domain" description="Serine aminopeptidase S33" evidence="1">
    <location>
        <begin position="51"/>
        <end position="256"/>
    </location>
</feature>
<proteinExistence type="predicted"/>
<gene>
    <name evidence="2" type="ordered locus">Namu_0582</name>
</gene>
<organism evidence="2 3">
    <name type="scientific">Nakamurella multipartita (strain ATCC 700099 / DSM 44233 / CIP 104796 / JCM 9543 / NBRC 105858 / Y-104)</name>
    <name type="common">Microsphaera multipartita</name>
    <dbReference type="NCBI Taxonomy" id="479431"/>
    <lineage>
        <taxon>Bacteria</taxon>
        <taxon>Bacillati</taxon>
        <taxon>Actinomycetota</taxon>
        <taxon>Actinomycetes</taxon>
        <taxon>Nakamurellales</taxon>
        <taxon>Nakamurellaceae</taxon>
        <taxon>Nakamurella</taxon>
    </lineage>
</organism>
<dbReference type="InParanoid" id="C8X7C8"/>
<dbReference type="InterPro" id="IPR029058">
    <property type="entry name" value="AB_hydrolase_fold"/>
</dbReference>
<evidence type="ECO:0000259" key="1">
    <source>
        <dbReference type="Pfam" id="PF12146"/>
    </source>
</evidence>
<accession>C8X7C8</accession>
<dbReference type="AlphaFoldDB" id="C8X7C8"/>